<reference evidence="1 2" key="1">
    <citation type="journal article" date="2019" name="Commun. Biol.">
        <title>The bagworm genome reveals a unique fibroin gene that provides high tensile strength.</title>
        <authorList>
            <person name="Kono N."/>
            <person name="Nakamura H."/>
            <person name="Ohtoshi R."/>
            <person name="Tomita M."/>
            <person name="Numata K."/>
            <person name="Arakawa K."/>
        </authorList>
    </citation>
    <scope>NUCLEOTIDE SEQUENCE [LARGE SCALE GENOMIC DNA]</scope>
</reference>
<dbReference type="AlphaFoldDB" id="A0A4C1YXZ2"/>
<dbReference type="Proteomes" id="UP000299102">
    <property type="component" value="Unassembled WGS sequence"/>
</dbReference>
<organism evidence="1 2">
    <name type="scientific">Eumeta variegata</name>
    <name type="common">Bagworm moth</name>
    <name type="synonym">Eumeta japonica</name>
    <dbReference type="NCBI Taxonomy" id="151549"/>
    <lineage>
        <taxon>Eukaryota</taxon>
        <taxon>Metazoa</taxon>
        <taxon>Ecdysozoa</taxon>
        <taxon>Arthropoda</taxon>
        <taxon>Hexapoda</taxon>
        <taxon>Insecta</taxon>
        <taxon>Pterygota</taxon>
        <taxon>Neoptera</taxon>
        <taxon>Endopterygota</taxon>
        <taxon>Lepidoptera</taxon>
        <taxon>Glossata</taxon>
        <taxon>Ditrysia</taxon>
        <taxon>Tineoidea</taxon>
        <taxon>Psychidae</taxon>
        <taxon>Oiketicinae</taxon>
        <taxon>Eumeta</taxon>
    </lineage>
</organism>
<protein>
    <submittedName>
        <fullName evidence="1">Uncharacterized protein</fullName>
    </submittedName>
</protein>
<keyword evidence="2" id="KW-1185">Reference proteome</keyword>
<accession>A0A4C1YXZ2</accession>
<sequence length="159" mass="18015">MYYENHSAVFKTKAALFESSAGLINSDNKNKLQVSYNDFPEYLTQFRAAYEAQLAILDDFKPEHEAVLTDVNADFSRIFELGIPTNWPSLSYNVKRNWNIQLCGYGRLNFAFANIEPDSILRTRPSCGDEQGEVTAIMTKAYARIRRARSSTAAGRART</sequence>
<dbReference type="EMBL" id="BGZK01001490">
    <property type="protein sequence ID" value="GBP80968.1"/>
    <property type="molecule type" value="Genomic_DNA"/>
</dbReference>
<name>A0A4C1YXZ2_EUMVA</name>
<evidence type="ECO:0000313" key="2">
    <source>
        <dbReference type="Proteomes" id="UP000299102"/>
    </source>
</evidence>
<evidence type="ECO:0000313" key="1">
    <source>
        <dbReference type="EMBL" id="GBP80968.1"/>
    </source>
</evidence>
<proteinExistence type="predicted"/>
<gene>
    <name evidence="1" type="ORF">EVAR_54131_1</name>
</gene>
<comment type="caution">
    <text evidence="1">The sequence shown here is derived from an EMBL/GenBank/DDBJ whole genome shotgun (WGS) entry which is preliminary data.</text>
</comment>